<dbReference type="AlphaFoldDB" id="A0A8D7ZVT7"/>
<reference evidence="1" key="1">
    <citation type="submission" date="2021-05" db="EMBL/GenBank/DDBJ databases">
        <authorList>
            <person name="Alioto T."/>
            <person name="Alioto T."/>
            <person name="Gomez Garrido J."/>
        </authorList>
    </citation>
    <scope>NUCLEOTIDE SEQUENCE</scope>
</reference>
<evidence type="ECO:0000313" key="1">
    <source>
        <dbReference type="EMBL" id="CAG6445486.1"/>
    </source>
</evidence>
<accession>A0A8D7ZVT7</accession>
<organism evidence="1">
    <name type="scientific">Culex pipiens</name>
    <name type="common">House mosquito</name>
    <dbReference type="NCBI Taxonomy" id="7175"/>
    <lineage>
        <taxon>Eukaryota</taxon>
        <taxon>Metazoa</taxon>
        <taxon>Ecdysozoa</taxon>
        <taxon>Arthropoda</taxon>
        <taxon>Hexapoda</taxon>
        <taxon>Insecta</taxon>
        <taxon>Pterygota</taxon>
        <taxon>Neoptera</taxon>
        <taxon>Endopterygota</taxon>
        <taxon>Diptera</taxon>
        <taxon>Nematocera</taxon>
        <taxon>Culicoidea</taxon>
        <taxon>Culicidae</taxon>
        <taxon>Culicinae</taxon>
        <taxon>Culicini</taxon>
        <taxon>Culex</taxon>
        <taxon>Culex</taxon>
    </lineage>
</organism>
<proteinExistence type="predicted"/>
<dbReference type="EMBL" id="HBUE01004888">
    <property type="protein sequence ID" value="CAG6445486.1"/>
    <property type="molecule type" value="Transcribed_RNA"/>
</dbReference>
<sequence>MHAGPFTRNQPIVDLPAGVRVQNDPLRCLLVCLRFRLVVVAIRSSRNAPIRRHQDRRPALKLGLVHAPPVNLPVCPRSRARVPKSTVVKVLHIVPTSPHPWQWLEQRTNISLVRIRVVELLRISRQITVLLLPDVKLVRVNRIPLTFLLPVGSSLLSITVVRKFHHIGTTSTTIPVLLNANA</sequence>
<protein>
    <submittedName>
        <fullName evidence="1">(northern house mosquito) hypothetical protein</fullName>
    </submittedName>
</protein>
<name>A0A8D7ZVT7_CULPI</name>